<gene>
    <name evidence="2" type="ORF">IRJ18_08245</name>
</gene>
<evidence type="ECO:0000313" key="3">
    <source>
        <dbReference type="Proteomes" id="UP000632774"/>
    </source>
</evidence>
<feature type="domain" description="Glycosyl transferase family 1" evidence="1">
    <location>
        <begin position="181"/>
        <end position="295"/>
    </location>
</feature>
<proteinExistence type="predicted"/>
<name>A0ABR9XGF5_9SPHI</name>
<accession>A0ABR9XGF5</accession>
<dbReference type="RefSeq" id="WP_194105712.1">
    <property type="nucleotide sequence ID" value="NZ_JADFFM010000001.1"/>
</dbReference>
<evidence type="ECO:0000313" key="2">
    <source>
        <dbReference type="EMBL" id="MBE9666346.1"/>
    </source>
</evidence>
<dbReference type="EMBL" id="JADFFM010000001">
    <property type="protein sequence ID" value="MBE9666346.1"/>
    <property type="molecule type" value="Genomic_DNA"/>
</dbReference>
<dbReference type="Pfam" id="PF00534">
    <property type="entry name" value="Glycos_transf_1"/>
    <property type="match status" value="1"/>
</dbReference>
<sequence>MLPKPPILVILTPGFPESEADTTCLPLQQALVKAIKEDHPGINPQVLSFEYPFKARNYTYHGVPVQAFGGRNKGKLFRLYNWLKVWMALTKLKKDYEIIGLLSFWLGECAFIGEQFARLHRLKHYCWMLGQDARFDNKYFTLAGIDSNRLVAISDFLVSNMETNYDVTPKHVIPGGIDQSKFEENDCERTIDIIGVGSLIPLKQYHLFLDVICRLRRRFPNIKAVICGAGPERARLMRMIYKLKIQTNVTLVEELPHPQVLAMMQQSKVLLHTSNYEGLVMVAPEALAAGAKVVSLLRLMDKDIPNWEIAENTHDAAEIITGILTDANVEYTPVVPFKIEDTAAQFVKLYTESNVVAISRKRLAIALKDKVAL</sequence>
<organism evidence="2 3">
    <name type="scientific">Mucilaginibacter boryungensis</name>
    <dbReference type="NCBI Taxonomy" id="768480"/>
    <lineage>
        <taxon>Bacteria</taxon>
        <taxon>Pseudomonadati</taxon>
        <taxon>Bacteroidota</taxon>
        <taxon>Sphingobacteriia</taxon>
        <taxon>Sphingobacteriales</taxon>
        <taxon>Sphingobacteriaceae</taxon>
        <taxon>Mucilaginibacter</taxon>
    </lineage>
</organism>
<dbReference type="CDD" id="cd03801">
    <property type="entry name" value="GT4_PimA-like"/>
    <property type="match status" value="1"/>
</dbReference>
<protein>
    <submittedName>
        <fullName evidence="2">Glycosyltransferase</fullName>
    </submittedName>
</protein>
<dbReference type="SUPFAM" id="SSF53756">
    <property type="entry name" value="UDP-Glycosyltransferase/glycogen phosphorylase"/>
    <property type="match status" value="1"/>
</dbReference>
<evidence type="ECO:0000259" key="1">
    <source>
        <dbReference type="Pfam" id="PF00534"/>
    </source>
</evidence>
<dbReference type="PANTHER" id="PTHR45871:SF1">
    <property type="entry name" value="PHOSPHATIDYLINOSITOL N-ACETYLGLUCOSAMINYLTRANSFERASE SUBUNIT A"/>
    <property type="match status" value="1"/>
</dbReference>
<keyword evidence="3" id="KW-1185">Reference proteome</keyword>
<comment type="caution">
    <text evidence="2">The sequence shown here is derived from an EMBL/GenBank/DDBJ whole genome shotgun (WGS) entry which is preliminary data.</text>
</comment>
<dbReference type="InterPro" id="IPR001296">
    <property type="entry name" value="Glyco_trans_1"/>
</dbReference>
<dbReference type="Gene3D" id="3.40.50.2000">
    <property type="entry name" value="Glycogen Phosphorylase B"/>
    <property type="match status" value="2"/>
</dbReference>
<reference evidence="2 3" key="1">
    <citation type="submission" date="2020-10" db="EMBL/GenBank/DDBJ databases">
        <title>Mucilaginibacter mali sp. nov., isolated from rhizosphere soil of apple orchard.</title>
        <authorList>
            <person name="Lee J.-S."/>
            <person name="Kim H.S."/>
            <person name="Kim J.-S."/>
        </authorList>
    </citation>
    <scope>NUCLEOTIDE SEQUENCE [LARGE SCALE GENOMIC DNA]</scope>
    <source>
        <strain evidence="2 3">KCTC 23157</strain>
    </source>
</reference>
<dbReference type="Proteomes" id="UP000632774">
    <property type="component" value="Unassembled WGS sequence"/>
</dbReference>
<dbReference type="PANTHER" id="PTHR45871">
    <property type="entry name" value="N-ACETYLGLUCOSAMINYL-PHOSPHATIDYLINOSITOL BIOSYNTHETIC PROTEIN"/>
    <property type="match status" value="1"/>
</dbReference>